<gene>
    <name evidence="6" type="ORF">OLC1_LOCUS8009</name>
</gene>
<feature type="repeat" description="PPR" evidence="3">
    <location>
        <begin position="814"/>
        <end position="848"/>
    </location>
</feature>
<evidence type="ECO:0000313" key="6">
    <source>
        <dbReference type="EMBL" id="CAI9097554.1"/>
    </source>
</evidence>
<evidence type="ECO:0000313" key="7">
    <source>
        <dbReference type="Proteomes" id="UP001161247"/>
    </source>
</evidence>
<evidence type="ECO:0000256" key="3">
    <source>
        <dbReference type="PROSITE-ProRule" id="PRU00708"/>
    </source>
</evidence>
<dbReference type="PANTHER" id="PTHR47447:SF28">
    <property type="entry name" value="PENTACOTRIPEPTIDE-REPEAT REGION OF PRORP DOMAIN-CONTAINING PROTEIN"/>
    <property type="match status" value="1"/>
</dbReference>
<reference evidence="6" key="1">
    <citation type="submission" date="2023-03" db="EMBL/GenBank/DDBJ databases">
        <authorList>
            <person name="Julca I."/>
        </authorList>
    </citation>
    <scope>NUCLEOTIDE SEQUENCE</scope>
</reference>
<keyword evidence="7" id="KW-1185">Reference proteome</keyword>
<feature type="repeat" description="PPR" evidence="3">
    <location>
        <begin position="638"/>
        <end position="674"/>
    </location>
</feature>
<evidence type="ECO:0000256" key="2">
    <source>
        <dbReference type="ARBA" id="ARBA00022737"/>
    </source>
</evidence>
<dbReference type="Pfam" id="PF13041">
    <property type="entry name" value="PPR_2"/>
    <property type="match status" value="2"/>
</dbReference>
<accession>A0AAV1CS66</accession>
<evidence type="ECO:0000259" key="5">
    <source>
        <dbReference type="Pfam" id="PF17177"/>
    </source>
</evidence>
<dbReference type="Pfam" id="PF17177">
    <property type="entry name" value="PPR_long"/>
    <property type="match status" value="1"/>
</dbReference>
<evidence type="ECO:0000256" key="4">
    <source>
        <dbReference type="SAM" id="MobiDB-lite"/>
    </source>
</evidence>
<feature type="region of interest" description="Disordered" evidence="4">
    <location>
        <begin position="36"/>
        <end position="60"/>
    </location>
</feature>
<dbReference type="AlphaFoldDB" id="A0AAV1CS66"/>
<feature type="repeat" description="PPR" evidence="3">
    <location>
        <begin position="603"/>
        <end position="637"/>
    </location>
</feature>
<dbReference type="Proteomes" id="UP001161247">
    <property type="component" value="Chromosome 3"/>
</dbReference>
<feature type="repeat" description="PPR" evidence="3">
    <location>
        <begin position="203"/>
        <end position="237"/>
    </location>
</feature>
<dbReference type="Gene3D" id="1.25.40.10">
    <property type="entry name" value="Tetratricopeptide repeat domain"/>
    <property type="match status" value="6"/>
</dbReference>
<feature type="compositionally biased region" description="Basic residues" evidence="4">
    <location>
        <begin position="37"/>
        <end position="48"/>
    </location>
</feature>
<dbReference type="Pfam" id="PF12854">
    <property type="entry name" value="PPR_1"/>
    <property type="match status" value="1"/>
</dbReference>
<dbReference type="SUPFAM" id="SSF48452">
    <property type="entry name" value="TPR-like"/>
    <property type="match status" value="1"/>
</dbReference>
<dbReference type="NCBIfam" id="TIGR00756">
    <property type="entry name" value="PPR"/>
    <property type="match status" value="8"/>
</dbReference>
<evidence type="ECO:0000256" key="1">
    <source>
        <dbReference type="ARBA" id="ARBA00007626"/>
    </source>
</evidence>
<keyword evidence="2" id="KW-0677">Repeat</keyword>
<name>A0AAV1CS66_OLDCO</name>
<dbReference type="InterPro" id="IPR011990">
    <property type="entry name" value="TPR-like_helical_dom_sf"/>
</dbReference>
<feature type="repeat" description="PPR" evidence="3">
    <location>
        <begin position="744"/>
        <end position="778"/>
    </location>
</feature>
<feature type="repeat" description="PPR" evidence="3">
    <location>
        <begin position="272"/>
        <end position="306"/>
    </location>
</feature>
<comment type="similarity">
    <text evidence="1">Belongs to the PPR family. P subfamily.</text>
</comment>
<dbReference type="InterPro" id="IPR033443">
    <property type="entry name" value="PROP1-like_PPR_dom"/>
</dbReference>
<dbReference type="InterPro" id="IPR002885">
    <property type="entry name" value="PPR_rpt"/>
</dbReference>
<protein>
    <submittedName>
        <fullName evidence="6">OLC1v1034012C1</fullName>
    </submittedName>
</protein>
<feature type="repeat" description="PPR" evidence="3">
    <location>
        <begin position="849"/>
        <end position="883"/>
    </location>
</feature>
<organism evidence="6 7">
    <name type="scientific">Oldenlandia corymbosa var. corymbosa</name>
    <dbReference type="NCBI Taxonomy" id="529605"/>
    <lineage>
        <taxon>Eukaryota</taxon>
        <taxon>Viridiplantae</taxon>
        <taxon>Streptophyta</taxon>
        <taxon>Embryophyta</taxon>
        <taxon>Tracheophyta</taxon>
        <taxon>Spermatophyta</taxon>
        <taxon>Magnoliopsida</taxon>
        <taxon>eudicotyledons</taxon>
        <taxon>Gunneridae</taxon>
        <taxon>Pentapetalae</taxon>
        <taxon>asterids</taxon>
        <taxon>lamiids</taxon>
        <taxon>Gentianales</taxon>
        <taxon>Rubiaceae</taxon>
        <taxon>Rubioideae</taxon>
        <taxon>Spermacoceae</taxon>
        <taxon>Hedyotis-Oldenlandia complex</taxon>
        <taxon>Oldenlandia</taxon>
    </lineage>
</organism>
<feature type="repeat" description="PPR" evidence="3">
    <location>
        <begin position="568"/>
        <end position="602"/>
    </location>
</feature>
<dbReference type="PROSITE" id="PS51375">
    <property type="entry name" value="PPR"/>
    <property type="match status" value="10"/>
</dbReference>
<dbReference type="EMBL" id="OX459120">
    <property type="protein sequence ID" value="CAI9097554.1"/>
    <property type="molecule type" value="Genomic_DNA"/>
</dbReference>
<sequence>MRFLFSFKLRRLRSEFISKQLNSNVQKFYFSGIPRPKFSKRKRQKPRKTPSLSARNDDGASQGVVGPLFNEILGILGTANVLSHRSLLGIPNLVPTRQHTRINETMESPSKGSQGACLNAEQRLEQQDEDHTVELVQDNTLVSEGLLKDGIDVSPLVRKITEIVRDESNLQSMQLLKCLAISGNIDAVYAVQNDMIEVSQIREEVVYGIVLKCFCIAGKIKEALELIRTLRDKNVGMGLENFKTLVKGLCRADRVADALEIVDIMKKKNSVDEEVYEVLVNGYLRNNDGSGAFSVLKSLKDSGYQPTLPTYTNLMQYLIRINELQKALDLYDEMLDTGIHLDNVVATSLVASCISQNCISEGWRVFNSMVEKRVRMTQKSYSIFIKELCKVSATDDIVKMLMEMQASKIKVGDDILQLVISYMKKNGEMEKVKKIQQIWMTCNSGYQEKDSLVENNLVPNERNSLVSNGNIEPELHVKWNPEMLERVCSDQHAPGLPLKSYKEDDLHEICRILSASKDWCSIQDDLEKYAACFTTELVADVLRKCSLQSGAVLRFFSWVGKQSGYKHNAESYNMAIKLSGRAKDFKNMRSLFHEMRRNGCPITSDTWTIMILLYGRTGLTDIALRTFKEMKASGCKPNKSTYKFLVISLCGRKGRKADEAVQIFQDMISAACHPDKEMLESFFSCLCEAGKLSDARKAIETLQKIGFTVPLTCSLYVRSLCRARKVEEALKVVEEFGADKRTLDQYTYGSLVHSLLQSGRYEEAMAKVESMKQVGIHPTVHVYTSLIVHFFKQKQVHKALETFETMKEMGCQPTTVTYSAMVRGYAEMGKSKDAWDVFYHMRKNGPHPDFKTYSMFIDCLCKTGSSEEALQLLGDMLNCGIVPSTVNFQTVMYGLNREGKYDLAKTVLRTKTDLKFQRRLTS</sequence>
<proteinExistence type="inferred from homology"/>
<dbReference type="PANTHER" id="PTHR47447">
    <property type="entry name" value="OS03G0856100 PROTEIN"/>
    <property type="match status" value="1"/>
</dbReference>
<feature type="domain" description="PROP1-like PPR" evidence="5">
    <location>
        <begin position="221"/>
        <end position="350"/>
    </location>
</feature>
<feature type="repeat" description="PPR" evidence="3">
    <location>
        <begin position="307"/>
        <end position="341"/>
    </location>
</feature>
<dbReference type="Pfam" id="PF01535">
    <property type="entry name" value="PPR"/>
    <property type="match status" value="3"/>
</dbReference>
<feature type="repeat" description="PPR" evidence="3">
    <location>
        <begin position="779"/>
        <end position="813"/>
    </location>
</feature>